<evidence type="ECO:0000313" key="1">
    <source>
        <dbReference type="EMBL" id="KYG77923.1"/>
    </source>
</evidence>
<keyword evidence="2" id="KW-1185">Reference proteome</keyword>
<dbReference type="Proteomes" id="UP000075606">
    <property type="component" value="Unassembled WGS sequence"/>
</dbReference>
<comment type="caution">
    <text evidence="1">The sequence shown here is derived from an EMBL/GenBank/DDBJ whole genome shotgun (WGS) entry which is preliminary data.</text>
</comment>
<dbReference type="EMBL" id="LRPC01000001">
    <property type="protein sequence ID" value="KYG77923.1"/>
    <property type="molecule type" value="Genomic_DNA"/>
</dbReference>
<accession>A0A150XGT3</accession>
<reference evidence="1 2" key="1">
    <citation type="submission" date="2016-01" db="EMBL/GenBank/DDBJ databases">
        <title>Genome sequencing of Roseivirga spongicola UST030701-084.</title>
        <authorList>
            <person name="Selvaratnam C."/>
            <person name="Thevarajoo S."/>
            <person name="Goh K.M."/>
            <person name="Ee R."/>
            <person name="Chan K.-G."/>
            <person name="Chong C.S."/>
        </authorList>
    </citation>
    <scope>NUCLEOTIDE SEQUENCE [LARGE SCALE GENOMIC DNA]</scope>
    <source>
        <strain evidence="1 2">UST030701-084</strain>
    </source>
</reference>
<dbReference type="RefSeq" id="WP_068216795.1">
    <property type="nucleotide sequence ID" value="NZ_LRPC01000001.1"/>
</dbReference>
<evidence type="ECO:0000313" key="2">
    <source>
        <dbReference type="Proteomes" id="UP000075606"/>
    </source>
</evidence>
<protein>
    <submittedName>
        <fullName evidence="1">Uncharacterized protein</fullName>
    </submittedName>
</protein>
<dbReference type="STRING" id="333140.AWW68_03915"/>
<sequence length="72" mass="8127">MHFLCYVIDKILHYSQMNLDGRISASTVLKDTLVLGTLLSNQNIIGKSCKSPEVSREASYYAKPHLFNPDLK</sequence>
<dbReference type="AlphaFoldDB" id="A0A150XGT3"/>
<organism evidence="1 2">
    <name type="scientific">Roseivirga spongicola</name>
    <dbReference type="NCBI Taxonomy" id="333140"/>
    <lineage>
        <taxon>Bacteria</taxon>
        <taxon>Pseudomonadati</taxon>
        <taxon>Bacteroidota</taxon>
        <taxon>Cytophagia</taxon>
        <taxon>Cytophagales</taxon>
        <taxon>Roseivirgaceae</taxon>
        <taxon>Roseivirga</taxon>
    </lineage>
</organism>
<gene>
    <name evidence="1" type="ORF">AWW68_03915</name>
</gene>
<name>A0A150XGT3_9BACT</name>
<proteinExistence type="predicted"/>